<comment type="similarity">
    <text evidence="1 2">Belongs to the small heat shock protein (HSP20) family.</text>
</comment>
<dbReference type="Proteomes" id="UP000285301">
    <property type="component" value="Unassembled WGS sequence"/>
</dbReference>
<dbReference type="GO" id="GO:0005737">
    <property type="term" value="C:cytoplasm"/>
    <property type="evidence" value="ECO:0007669"/>
    <property type="project" value="TreeGrafter"/>
</dbReference>
<dbReference type="GO" id="GO:0005634">
    <property type="term" value="C:nucleus"/>
    <property type="evidence" value="ECO:0007669"/>
    <property type="project" value="TreeGrafter"/>
</dbReference>
<dbReference type="GO" id="GO:0042026">
    <property type="term" value="P:protein refolding"/>
    <property type="evidence" value="ECO:0007669"/>
    <property type="project" value="TreeGrafter"/>
</dbReference>
<accession>A0A443REU9</accession>
<protein>
    <submittedName>
        <fullName evidence="4">Heat shock protein beta-11-like protein</fullName>
    </submittedName>
</protein>
<dbReference type="PANTHER" id="PTHR45640">
    <property type="entry name" value="HEAT SHOCK PROTEIN HSP-12.2-RELATED"/>
    <property type="match status" value="1"/>
</dbReference>
<dbReference type="InterPro" id="IPR001436">
    <property type="entry name" value="Alpha-crystallin/sHSP_animal"/>
</dbReference>
<dbReference type="InterPro" id="IPR008978">
    <property type="entry name" value="HSP20-like_chaperone"/>
</dbReference>
<dbReference type="EMBL" id="NCKU01000885">
    <property type="protein sequence ID" value="RWS13779.1"/>
    <property type="molecule type" value="Genomic_DNA"/>
</dbReference>
<dbReference type="Pfam" id="PF00011">
    <property type="entry name" value="HSP20"/>
    <property type="match status" value="1"/>
</dbReference>
<evidence type="ECO:0000256" key="2">
    <source>
        <dbReference type="RuleBase" id="RU003616"/>
    </source>
</evidence>
<sequence>MSYKCISRLMPSVRNVRALATRQTPLARSFFGRGTDPFTEAFRQMERVRREMDKLMDGVFKDSSALIPRSLFGRIKDIPVESSTNGETYTCKVNLEGYAPEDIEVTLVNNNVTVKAKKHTKSSDGSQSYRESVYHYTLPENVNVEALRSRLSENGELVLEAPLLKIEAPKSKEIPIERKESSDKN</sequence>
<dbReference type="CDD" id="cd06526">
    <property type="entry name" value="metazoan_ACD"/>
    <property type="match status" value="1"/>
</dbReference>
<dbReference type="GO" id="GO:0051082">
    <property type="term" value="F:unfolded protein binding"/>
    <property type="evidence" value="ECO:0007669"/>
    <property type="project" value="TreeGrafter"/>
</dbReference>
<dbReference type="Gene3D" id="2.60.40.790">
    <property type="match status" value="1"/>
</dbReference>
<organism evidence="4 6">
    <name type="scientific">Dinothrombium tinctorium</name>
    <dbReference type="NCBI Taxonomy" id="1965070"/>
    <lineage>
        <taxon>Eukaryota</taxon>
        <taxon>Metazoa</taxon>
        <taxon>Ecdysozoa</taxon>
        <taxon>Arthropoda</taxon>
        <taxon>Chelicerata</taxon>
        <taxon>Arachnida</taxon>
        <taxon>Acari</taxon>
        <taxon>Acariformes</taxon>
        <taxon>Trombidiformes</taxon>
        <taxon>Prostigmata</taxon>
        <taxon>Anystina</taxon>
        <taxon>Parasitengona</taxon>
        <taxon>Trombidioidea</taxon>
        <taxon>Trombidiidae</taxon>
        <taxon>Dinothrombium</taxon>
    </lineage>
</organism>
<dbReference type="STRING" id="1965070.A0A443REU9"/>
<comment type="caution">
    <text evidence="4">The sequence shown here is derived from an EMBL/GenBank/DDBJ whole genome shotgun (WGS) entry which is preliminary data.</text>
</comment>
<dbReference type="EMBL" id="NCKU01000887">
    <property type="protein sequence ID" value="RWS13763.1"/>
    <property type="molecule type" value="Genomic_DNA"/>
</dbReference>
<dbReference type="AlphaFoldDB" id="A0A443REU9"/>
<keyword evidence="6" id="KW-1185">Reference proteome</keyword>
<keyword evidence="4" id="KW-0346">Stress response</keyword>
<evidence type="ECO:0000259" key="3">
    <source>
        <dbReference type="PROSITE" id="PS01031"/>
    </source>
</evidence>
<name>A0A443REU9_9ACAR</name>
<dbReference type="OrthoDB" id="1431247at2759"/>
<evidence type="ECO:0000256" key="1">
    <source>
        <dbReference type="PROSITE-ProRule" id="PRU00285"/>
    </source>
</evidence>
<dbReference type="PROSITE" id="PS01031">
    <property type="entry name" value="SHSP"/>
    <property type="match status" value="1"/>
</dbReference>
<reference evidence="4 6" key="1">
    <citation type="journal article" date="2018" name="Gigascience">
        <title>Genomes of trombidid mites reveal novel predicted allergens and laterally-transferred genes associated with secondary metabolism.</title>
        <authorList>
            <person name="Dong X."/>
            <person name="Chaisiri K."/>
            <person name="Xia D."/>
            <person name="Armstrong S.D."/>
            <person name="Fang Y."/>
            <person name="Donnelly M.J."/>
            <person name="Kadowaki T."/>
            <person name="McGarry J.W."/>
            <person name="Darby A.C."/>
            <person name="Makepeace B.L."/>
        </authorList>
    </citation>
    <scope>NUCLEOTIDE SEQUENCE [LARGE SCALE GENOMIC DNA]</scope>
    <source>
        <strain evidence="4">UoL-WK</strain>
    </source>
</reference>
<evidence type="ECO:0000313" key="4">
    <source>
        <dbReference type="EMBL" id="RWS13763.1"/>
    </source>
</evidence>
<dbReference type="SUPFAM" id="SSF49764">
    <property type="entry name" value="HSP20-like chaperones"/>
    <property type="match status" value="1"/>
</dbReference>
<reference evidence="4" key="2">
    <citation type="submission" date="2018-11" db="EMBL/GenBank/DDBJ databases">
        <title>Trombidioid mite genomics.</title>
        <authorList>
            <person name="Dong X."/>
        </authorList>
    </citation>
    <scope>NUCLEOTIDE SEQUENCE</scope>
    <source>
        <strain evidence="4">UoL-WK</strain>
    </source>
</reference>
<dbReference type="InterPro" id="IPR002068">
    <property type="entry name" value="A-crystallin/Hsp20_dom"/>
</dbReference>
<gene>
    <name evidence="4" type="ORF">B4U79_10898</name>
    <name evidence="5" type="ORF">B4U79_15383</name>
</gene>
<dbReference type="GO" id="GO:0009408">
    <property type="term" value="P:response to heat"/>
    <property type="evidence" value="ECO:0007669"/>
    <property type="project" value="TreeGrafter"/>
</dbReference>
<dbReference type="PRINTS" id="PR00299">
    <property type="entry name" value="ACRYSTALLIN"/>
</dbReference>
<feature type="domain" description="SHSP" evidence="3">
    <location>
        <begin position="71"/>
        <end position="179"/>
    </location>
</feature>
<proteinExistence type="inferred from homology"/>
<evidence type="ECO:0000313" key="6">
    <source>
        <dbReference type="Proteomes" id="UP000285301"/>
    </source>
</evidence>
<dbReference type="PANTHER" id="PTHR45640:SF26">
    <property type="entry name" value="RE23625P"/>
    <property type="match status" value="1"/>
</dbReference>
<evidence type="ECO:0000313" key="5">
    <source>
        <dbReference type="EMBL" id="RWS13779.1"/>
    </source>
</evidence>